<dbReference type="AlphaFoldDB" id="A0A512RRB6"/>
<dbReference type="Proteomes" id="UP000321436">
    <property type="component" value="Unassembled WGS sequence"/>
</dbReference>
<comment type="caution">
    <text evidence="1">The sequence shown here is derived from an EMBL/GenBank/DDBJ whole genome shotgun (WGS) entry which is preliminary data.</text>
</comment>
<reference evidence="1 2" key="1">
    <citation type="submission" date="2019-07" db="EMBL/GenBank/DDBJ databases">
        <title>Whole genome shotgun sequence of Chitinophaga cymbidii NBRC 109752.</title>
        <authorList>
            <person name="Hosoyama A."/>
            <person name="Uohara A."/>
            <person name="Ohji S."/>
            <person name="Ichikawa N."/>
        </authorList>
    </citation>
    <scope>NUCLEOTIDE SEQUENCE [LARGE SCALE GENOMIC DNA]</scope>
    <source>
        <strain evidence="1 2">NBRC 109752</strain>
    </source>
</reference>
<organism evidence="1 2">
    <name type="scientific">Chitinophaga cymbidii</name>
    <dbReference type="NCBI Taxonomy" id="1096750"/>
    <lineage>
        <taxon>Bacteria</taxon>
        <taxon>Pseudomonadati</taxon>
        <taxon>Bacteroidota</taxon>
        <taxon>Chitinophagia</taxon>
        <taxon>Chitinophagales</taxon>
        <taxon>Chitinophagaceae</taxon>
        <taxon>Chitinophaga</taxon>
    </lineage>
</organism>
<evidence type="ECO:0000313" key="2">
    <source>
        <dbReference type="Proteomes" id="UP000321436"/>
    </source>
</evidence>
<accession>A0A512RRB6</accession>
<name>A0A512RRB6_9BACT</name>
<sequence>MLSNKVDLPVPLSPVKIVTLLSRAIFCPASLTEGTLNGKGCCLEELKEKDRRKGITDNIEM</sequence>
<gene>
    <name evidence="1" type="ORF">CCY01nite_44920</name>
</gene>
<keyword evidence="2" id="KW-1185">Reference proteome</keyword>
<dbReference type="EMBL" id="BKAU01000005">
    <property type="protein sequence ID" value="GEP98232.1"/>
    <property type="molecule type" value="Genomic_DNA"/>
</dbReference>
<proteinExistence type="predicted"/>
<protein>
    <submittedName>
        <fullName evidence="1">Uncharacterized protein</fullName>
    </submittedName>
</protein>
<evidence type="ECO:0000313" key="1">
    <source>
        <dbReference type="EMBL" id="GEP98232.1"/>
    </source>
</evidence>